<dbReference type="EMBL" id="RYFG02000121">
    <property type="protein sequence ID" value="TRW89620.1"/>
    <property type="molecule type" value="Genomic_DNA"/>
</dbReference>
<feature type="domain" description="Mop" evidence="6">
    <location>
        <begin position="204"/>
        <end position="270"/>
    </location>
</feature>
<keyword evidence="2 5" id="KW-0813">Transport</keyword>
<dbReference type="RefSeq" id="WP_143733279.1">
    <property type="nucleotide sequence ID" value="NZ_RYFG02000121.1"/>
</dbReference>
<accession>A0ABY3C4I1</accession>
<dbReference type="PANTHER" id="PTHR30432">
    <property type="entry name" value="TRANSCRIPTIONAL REGULATOR MODE"/>
    <property type="match status" value="1"/>
</dbReference>
<dbReference type="PANTHER" id="PTHR30432:SF1">
    <property type="entry name" value="DNA-BINDING TRANSCRIPTIONAL DUAL REGULATOR MODE"/>
    <property type="match status" value="1"/>
</dbReference>
<evidence type="ECO:0000256" key="1">
    <source>
        <dbReference type="ARBA" id="ARBA00008110"/>
    </source>
</evidence>
<dbReference type="Pfam" id="PF03459">
    <property type="entry name" value="TOBE"/>
    <property type="match status" value="2"/>
</dbReference>
<dbReference type="InterPro" id="IPR036388">
    <property type="entry name" value="WH-like_DNA-bd_sf"/>
</dbReference>
<sequence length="291" mass="31426">MTCSPKKNRLINQNWVEGELRLVNTLDNQIISLLRAIDQTGSITLAAKQLGLSYKGAWQMIARANNIAPKVLIITAIGGSKGGGTRLSVTGRSLLLLFTRLELQHKQFLQQLNRSLVNDPDIMRLLEPLTIKTSSTNQLLGTIAAIQAWSSNIEVSVELKGGEQIIASLSRPEFKQLELGIGSDVLLLINATEILIVAETDNNFPSTHNNLLGTVVLVRRNNEDSVVAVQLASGDSLTATISGRNTELLGLTHGIPVYAVFENNAVILGALSQPAQTAKKSVNKLRCCCGQ</sequence>
<keyword evidence="3 5" id="KW-0500">Molybdenum</keyword>
<gene>
    <name evidence="7" type="ORF">EKO24_021415</name>
</gene>
<dbReference type="InterPro" id="IPR008995">
    <property type="entry name" value="Mo/tungstate-bd_C_term_dom"/>
</dbReference>
<dbReference type="SUPFAM" id="SSF50331">
    <property type="entry name" value="MOP-like"/>
    <property type="match status" value="2"/>
</dbReference>
<keyword evidence="8" id="KW-1185">Reference proteome</keyword>
<dbReference type="PIRSF" id="PIRSF005763">
    <property type="entry name" value="Txn_reg_ModE"/>
    <property type="match status" value="1"/>
</dbReference>
<dbReference type="InterPro" id="IPR036390">
    <property type="entry name" value="WH_DNA-bd_sf"/>
</dbReference>
<name>A0ABY3C4I1_9GAMM</name>
<evidence type="ECO:0000313" key="8">
    <source>
        <dbReference type="Proteomes" id="UP000733744"/>
    </source>
</evidence>
<dbReference type="PROSITE" id="PS51866">
    <property type="entry name" value="MOP"/>
    <property type="match status" value="2"/>
</dbReference>
<keyword evidence="4" id="KW-0677">Repeat</keyword>
<evidence type="ECO:0000256" key="3">
    <source>
        <dbReference type="ARBA" id="ARBA00022505"/>
    </source>
</evidence>
<dbReference type="SUPFAM" id="SSF46785">
    <property type="entry name" value="Winged helix' DNA-binding domain"/>
    <property type="match status" value="1"/>
</dbReference>
<comment type="caution">
    <text evidence="7">The sequence shown here is derived from an EMBL/GenBank/DDBJ whole genome shotgun (WGS) entry which is preliminary data.</text>
</comment>
<evidence type="ECO:0000313" key="7">
    <source>
        <dbReference type="EMBL" id="TRW89620.1"/>
    </source>
</evidence>
<comment type="similarity">
    <text evidence="1 5">Belongs to the ModE family.</text>
</comment>
<dbReference type="InterPro" id="IPR004606">
    <property type="entry name" value="Mop_domain"/>
</dbReference>
<feature type="domain" description="Mop" evidence="6">
    <location>
        <begin position="132"/>
        <end position="198"/>
    </location>
</feature>
<dbReference type="Gene3D" id="1.10.10.10">
    <property type="entry name" value="Winged helix-like DNA-binding domain superfamily/Winged helix DNA-binding domain"/>
    <property type="match status" value="1"/>
</dbReference>
<organism evidence="7 8">
    <name type="scientific">Candidatus Methylobacter oryzae</name>
    <dbReference type="NCBI Taxonomy" id="2497749"/>
    <lineage>
        <taxon>Bacteria</taxon>
        <taxon>Pseudomonadati</taxon>
        <taxon>Pseudomonadota</taxon>
        <taxon>Gammaproteobacteria</taxon>
        <taxon>Methylococcales</taxon>
        <taxon>Methylococcaceae</taxon>
        <taxon>Methylobacter</taxon>
    </lineage>
</organism>
<dbReference type="Gene3D" id="2.40.50.100">
    <property type="match status" value="2"/>
</dbReference>
<proteinExistence type="inferred from homology"/>
<dbReference type="InterPro" id="IPR016462">
    <property type="entry name" value="ModE"/>
</dbReference>
<dbReference type="Proteomes" id="UP000733744">
    <property type="component" value="Unassembled WGS sequence"/>
</dbReference>
<evidence type="ECO:0000256" key="2">
    <source>
        <dbReference type="ARBA" id="ARBA00022448"/>
    </source>
</evidence>
<dbReference type="InterPro" id="IPR005116">
    <property type="entry name" value="Transp-assoc_OB_typ1"/>
</dbReference>
<evidence type="ECO:0000259" key="6">
    <source>
        <dbReference type="PROSITE" id="PS51866"/>
    </source>
</evidence>
<evidence type="ECO:0000256" key="4">
    <source>
        <dbReference type="ARBA" id="ARBA00022737"/>
    </source>
</evidence>
<protein>
    <submittedName>
        <fullName evidence="7">LysR family transcriptional regulator</fullName>
    </submittedName>
</protein>
<dbReference type="InterPro" id="IPR051815">
    <property type="entry name" value="Molybdate_resp_trans_reg"/>
</dbReference>
<evidence type="ECO:0000256" key="5">
    <source>
        <dbReference type="PIRNR" id="PIRNR005763"/>
    </source>
</evidence>
<reference evidence="7 8" key="1">
    <citation type="journal article" date="2019" name="Antonie Van Leeuwenhoek">
        <title>Description of 'Ca. Methylobacter oryzae' KRF1, a novel species from the environmentally important Methylobacter clade 2.</title>
        <authorList>
            <person name="Khatri K."/>
            <person name="Mohite J.A."/>
            <person name="Pandit P.S."/>
            <person name="Bahulikar R."/>
            <person name="Rahalkar M.C."/>
        </authorList>
    </citation>
    <scope>NUCLEOTIDE SEQUENCE [LARGE SCALE GENOMIC DNA]</scope>
    <source>
        <strain evidence="7 8">KRF1</strain>
    </source>
</reference>